<evidence type="ECO:0000256" key="3">
    <source>
        <dbReference type="SAM" id="MobiDB-lite"/>
    </source>
</evidence>
<evidence type="ECO:0000256" key="2">
    <source>
        <dbReference type="HAMAP-Rule" id="MF_00048"/>
    </source>
</evidence>
<evidence type="ECO:0000313" key="4">
    <source>
        <dbReference type="EMBL" id="GAA0340409.1"/>
    </source>
</evidence>
<comment type="similarity">
    <text evidence="1 2">Belongs to the UPF0102 family.</text>
</comment>
<organism evidence="4 5">
    <name type="scientific">Actinoallomurus spadix</name>
    <dbReference type="NCBI Taxonomy" id="79912"/>
    <lineage>
        <taxon>Bacteria</taxon>
        <taxon>Bacillati</taxon>
        <taxon>Actinomycetota</taxon>
        <taxon>Actinomycetes</taxon>
        <taxon>Streptosporangiales</taxon>
        <taxon>Thermomonosporaceae</taxon>
        <taxon>Actinoallomurus</taxon>
    </lineage>
</organism>
<keyword evidence="5" id="KW-1185">Reference proteome</keyword>
<evidence type="ECO:0000313" key="5">
    <source>
        <dbReference type="Proteomes" id="UP001501822"/>
    </source>
</evidence>
<dbReference type="Gene3D" id="3.40.1350.10">
    <property type="match status" value="1"/>
</dbReference>
<dbReference type="CDD" id="cd20736">
    <property type="entry name" value="PoNe_Nuclease"/>
    <property type="match status" value="1"/>
</dbReference>
<comment type="caution">
    <text evidence="4">The sequence shown here is derived from an EMBL/GenBank/DDBJ whole genome shotgun (WGS) entry which is preliminary data.</text>
</comment>
<dbReference type="Proteomes" id="UP001501822">
    <property type="component" value="Unassembled WGS sequence"/>
</dbReference>
<dbReference type="InterPro" id="IPR003509">
    <property type="entry name" value="UPF0102_YraN-like"/>
</dbReference>
<dbReference type="NCBIfam" id="NF009150">
    <property type="entry name" value="PRK12497.1-3"/>
    <property type="match status" value="1"/>
</dbReference>
<evidence type="ECO:0000256" key="1">
    <source>
        <dbReference type="ARBA" id="ARBA00006738"/>
    </source>
</evidence>
<dbReference type="PANTHER" id="PTHR34039:SF1">
    <property type="entry name" value="UPF0102 PROTEIN YRAN"/>
    <property type="match status" value="1"/>
</dbReference>
<gene>
    <name evidence="4" type="ORF">GCM10010151_32530</name>
</gene>
<feature type="compositionally biased region" description="Basic residues" evidence="3">
    <location>
        <begin position="14"/>
        <end position="25"/>
    </location>
</feature>
<reference evidence="4 5" key="1">
    <citation type="journal article" date="2019" name="Int. J. Syst. Evol. Microbiol.">
        <title>The Global Catalogue of Microorganisms (GCM) 10K type strain sequencing project: providing services to taxonomists for standard genome sequencing and annotation.</title>
        <authorList>
            <consortium name="The Broad Institute Genomics Platform"/>
            <consortium name="The Broad Institute Genome Sequencing Center for Infectious Disease"/>
            <person name="Wu L."/>
            <person name="Ma J."/>
        </authorList>
    </citation>
    <scope>NUCLEOTIDE SEQUENCE [LARGE SCALE GENOMIC DNA]</scope>
    <source>
        <strain evidence="4 5">JCM 3146</strain>
    </source>
</reference>
<dbReference type="InterPro" id="IPR011856">
    <property type="entry name" value="tRNA_endonuc-like_dom_sf"/>
</dbReference>
<accession>A0ABN0WKF0</accession>
<feature type="region of interest" description="Disordered" evidence="3">
    <location>
        <begin position="1"/>
        <end position="65"/>
    </location>
</feature>
<dbReference type="PANTHER" id="PTHR34039">
    <property type="entry name" value="UPF0102 PROTEIN YRAN"/>
    <property type="match status" value="1"/>
</dbReference>
<dbReference type="HAMAP" id="MF_00048">
    <property type="entry name" value="UPF0102"/>
    <property type="match status" value="1"/>
</dbReference>
<sequence length="190" mass="20328">MALPRWLVTAGTAKRPRVRPRRRLHGPPYGGHPARPATANQATAPPDRLSTELGSVDTGAARSGTLDVGGERMQAKDTLGRQGEQAAAEHLTRLGWQILDRNWRCGEGELDIVARDGTELVVCEVKTRSSIAFGTPAEAVTPAKAARLRRLAGRWLAAHGVGHATARIDVIGLLADGPDRFTVDHLKGVC</sequence>
<dbReference type="Pfam" id="PF02021">
    <property type="entry name" value="UPF0102"/>
    <property type="match status" value="1"/>
</dbReference>
<dbReference type="SUPFAM" id="SSF52980">
    <property type="entry name" value="Restriction endonuclease-like"/>
    <property type="match status" value="1"/>
</dbReference>
<name>A0ABN0WKF0_9ACTN</name>
<proteinExistence type="inferred from homology"/>
<dbReference type="InterPro" id="IPR011335">
    <property type="entry name" value="Restrct_endonuc-II-like"/>
</dbReference>
<protein>
    <recommendedName>
        <fullName evidence="2">UPF0102 protein GCM10010151_32530</fullName>
    </recommendedName>
</protein>
<dbReference type="EMBL" id="BAAABM010000023">
    <property type="protein sequence ID" value="GAA0340409.1"/>
    <property type="molecule type" value="Genomic_DNA"/>
</dbReference>
<dbReference type="NCBIfam" id="NF009154">
    <property type="entry name" value="PRK12497.3-3"/>
    <property type="match status" value="1"/>
</dbReference>